<evidence type="ECO:0000256" key="2">
    <source>
        <dbReference type="SAM" id="SignalP"/>
    </source>
</evidence>
<dbReference type="EMBL" id="JGZD01000008">
    <property type="protein sequence ID" value="KFI72987.1"/>
    <property type="molecule type" value="Genomic_DNA"/>
</dbReference>
<organism evidence="3 4">
    <name type="scientific">Bifidobacterium minimum</name>
    <dbReference type="NCBI Taxonomy" id="1693"/>
    <lineage>
        <taxon>Bacteria</taxon>
        <taxon>Bacillati</taxon>
        <taxon>Actinomycetota</taxon>
        <taxon>Actinomycetes</taxon>
        <taxon>Bifidobacteriales</taxon>
        <taxon>Bifidobacteriaceae</taxon>
        <taxon>Bifidobacterium</taxon>
    </lineage>
</organism>
<evidence type="ECO:0000313" key="3">
    <source>
        <dbReference type="EMBL" id="KFI72987.1"/>
    </source>
</evidence>
<dbReference type="AntiFam" id="ANF00006">
    <property type="entry name" value="Translation of CRISPR region"/>
</dbReference>
<gene>
    <name evidence="3" type="ORF">BMIN_0699</name>
</gene>
<comment type="caution">
    <text evidence="3">The sequence shown here is derived from an EMBL/GenBank/DDBJ whole genome shotgun (WGS) entry which is preliminary data.</text>
</comment>
<dbReference type="AntiFam" id="ANF00057">
    <property type="entry name" value="Translation of E. coli type CRISPR repeat"/>
</dbReference>
<feature type="region of interest" description="Disordered" evidence="1">
    <location>
        <begin position="177"/>
        <end position="206"/>
    </location>
</feature>
<dbReference type="Proteomes" id="UP000029014">
    <property type="component" value="Unassembled WGS sequence"/>
</dbReference>
<evidence type="ECO:0000256" key="1">
    <source>
        <dbReference type="SAM" id="MobiDB-lite"/>
    </source>
</evidence>
<feature type="chain" id="PRO_5038727820" evidence="2">
    <location>
        <begin position="23"/>
        <end position="279"/>
    </location>
</feature>
<protein>
    <submittedName>
        <fullName evidence="3">Uncharacterized protein</fullName>
    </submittedName>
</protein>
<proteinExistence type="predicted"/>
<evidence type="ECO:0000313" key="4">
    <source>
        <dbReference type="Proteomes" id="UP000029014"/>
    </source>
</evidence>
<reference evidence="3 4" key="1">
    <citation type="submission" date="2014-03" db="EMBL/GenBank/DDBJ databases">
        <title>Genomics of Bifidobacteria.</title>
        <authorList>
            <person name="Ventura M."/>
            <person name="Milani C."/>
            <person name="Lugli G.A."/>
        </authorList>
    </citation>
    <scope>NUCLEOTIDE SEQUENCE [LARGE SCALE GENOMIC DNA]</scope>
    <source>
        <strain evidence="3 4">LMG 11592</strain>
    </source>
</reference>
<dbReference type="eggNOG" id="ENOG5032V99">
    <property type="taxonomic scope" value="Bacteria"/>
</dbReference>
<keyword evidence="4" id="KW-1185">Reference proteome</keyword>
<feature type="signal peptide" evidence="2">
    <location>
        <begin position="1"/>
        <end position="22"/>
    </location>
</feature>
<keyword evidence="2" id="KW-0732">Signal</keyword>
<sequence length="279" mass="29454">MRGKRRRATRLLSCGRIIPASAGQTFTAMASMLHISDHPRECGANSTEHSASIGSRGSSPRVRGKRPSSTDASQATRIIPASAGQTDRARAHRAHDADHPRECGANLGIGYESQYNRGSSPRVRGKRWKVVSEDSANRIIPASAGQTHMVGLMYGRSTDHPRECGANCFLPSRTELHKGSSPRVRGKPDAVGSSDGRTGIIPASAGQTGILGNGTAHLTDHPRECGANGIKTDVSKAMKGSSPRVRGKPAVLAVGVDQLGIIPASAGQTHWAQGIWPVR</sequence>
<feature type="compositionally biased region" description="Polar residues" evidence="1">
    <location>
        <begin position="44"/>
        <end position="58"/>
    </location>
</feature>
<accession>A0A087BPN7</accession>
<dbReference type="AlphaFoldDB" id="A0A087BPN7"/>
<feature type="region of interest" description="Disordered" evidence="1">
    <location>
        <begin position="39"/>
        <end position="121"/>
    </location>
</feature>
<dbReference type="STRING" id="1693.BMIN_0699"/>
<feature type="compositionally biased region" description="Polar residues" evidence="1">
    <location>
        <begin position="67"/>
        <end position="76"/>
    </location>
</feature>
<name>A0A087BPN7_9BIFI</name>